<feature type="transmembrane region" description="Helical" evidence="1">
    <location>
        <begin position="7"/>
        <end position="26"/>
    </location>
</feature>
<accession>A0A2N3PQ54</accession>
<evidence type="ECO:0000256" key="1">
    <source>
        <dbReference type="SAM" id="Phobius"/>
    </source>
</evidence>
<keyword evidence="1" id="KW-0472">Membrane</keyword>
<evidence type="ECO:0000313" key="2">
    <source>
        <dbReference type="EMBL" id="PKU22535.1"/>
    </source>
</evidence>
<proteinExistence type="predicted"/>
<evidence type="ECO:0008006" key="4">
    <source>
        <dbReference type="Google" id="ProtNLM"/>
    </source>
</evidence>
<dbReference type="Proteomes" id="UP000233293">
    <property type="component" value="Unassembled WGS sequence"/>
</dbReference>
<keyword evidence="3" id="KW-1185">Reference proteome</keyword>
<feature type="transmembrane region" description="Helical" evidence="1">
    <location>
        <begin position="58"/>
        <end position="89"/>
    </location>
</feature>
<protein>
    <recommendedName>
        <fullName evidence="4">DUF2232 domain-containing protein</fullName>
    </recommendedName>
</protein>
<sequence length="312" mass="32687">MSKDLGLSIVAGVASALVYLSVLTGGGGLGAVLAYVMPLPLVMIGLSWGFGRTLLGSGLGLAVIVAAAPSAAPVFAAAALLPAVILVRLAVQYRPVPQGGVVWYPPGSLLAWLAAAAVVLMVLGTSLIMGSGTGFEEQARRYVTQLLDQMGPLTPVEVRDGAVALWSALFPAMLGSAWLIMAVLNGMLAQWTVAKAGHALRSSPDYGALELPLWMLAALVGAAIIGLTAGGNVGYLARNAAVVLMWPQMFVGLAVVHQTLRRRSNAGMMLAFFYVAFFVLFGWAQVAVAGLGLVRHWTRLRRLQVVGRQEEK</sequence>
<dbReference type="RefSeq" id="WP_101252606.1">
    <property type="nucleotide sequence ID" value="NZ_PIUM01000030.1"/>
</dbReference>
<feature type="transmembrane region" description="Helical" evidence="1">
    <location>
        <begin position="241"/>
        <end position="260"/>
    </location>
</feature>
<keyword evidence="1" id="KW-0812">Transmembrane</keyword>
<gene>
    <name evidence="2" type="ORF">CWS72_21000</name>
</gene>
<organism evidence="2 3">
    <name type="scientific">Telmatospirillum siberiense</name>
    <dbReference type="NCBI Taxonomy" id="382514"/>
    <lineage>
        <taxon>Bacteria</taxon>
        <taxon>Pseudomonadati</taxon>
        <taxon>Pseudomonadota</taxon>
        <taxon>Alphaproteobacteria</taxon>
        <taxon>Rhodospirillales</taxon>
        <taxon>Rhodospirillaceae</taxon>
        <taxon>Telmatospirillum</taxon>
    </lineage>
</organism>
<reference evidence="3" key="1">
    <citation type="submission" date="2017-12" db="EMBL/GenBank/DDBJ databases">
        <title>Draft genome sequence of Telmatospirillum siberiense 26-4b1T, an acidotolerant peatland alphaproteobacterium potentially involved in sulfur cycling.</title>
        <authorList>
            <person name="Hausmann B."/>
            <person name="Pjevac P."/>
            <person name="Schreck K."/>
            <person name="Herbold C.W."/>
            <person name="Daims H."/>
            <person name="Wagner M."/>
            <person name="Pester M."/>
            <person name="Loy A."/>
        </authorList>
    </citation>
    <scope>NUCLEOTIDE SEQUENCE [LARGE SCALE GENOMIC DNA]</scope>
    <source>
        <strain evidence="3">26-4b1</strain>
    </source>
</reference>
<dbReference type="InterPro" id="IPR018710">
    <property type="entry name" value="DUF2232"/>
</dbReference>
<keyword evidence="1" id="KW-1133">Transmembrane helix</keyword>
<comment type="caution">
    <text evidence="2">The sequence shown here is derived from an EMBL/GenBank/DDBJ whole genome shotgun (WGS) entry which is preliminary data.</text>
</comment>
<name>A0A2N3PQ54_9PROT</name>
<feature type="transmembrane region" description="Helical" evidence="1">
    <location>
        <begin position="163"/>
        <end position="191"/>
    </location>
</feature>
<feature type="transmembrane region" description="Helical" evidence="1">
    <location>
        <begin position="32"/>
        <end position="51"/>
    </location>
</feature>
<dbReference type="AlphaFoldDB" id="A0A2N3PQ54"/>
<feature type="transmembrane region" description="Helical" evidence="1">
    <location>
        <begin position="109"/>
        <end position="130"/>
    </location>
</feature>
<dbReference type="EMBL" id="PIUM01000030">
    <property type="protein sequence ID" value="PKU22535.1"/>
    <property type="molecule type" value="Genomic_DNA"/>
</dbReference>
<dbReference type="Pfam" id="PF09991">
    <property type="entry name" value="DUF2232"/>
    <property type="match status" value="1"/>
</dbReference>
<evidence type="ECO:0000313" key="3">
    <source>
        <dbReference type="Proteomes" id="UP000233293"/>
    </source>
</evidence>
<feature type="transmembrane region" description="Helical" evidence="1">
    <location>
        <begin position="211"/>
        <end position="229"/>
    </location>
</feature>
<feature type="transmembrane region" description="Helical" evidence="1">
    <location>
        <begin position="272"/>
        <end position="294"/>
    </location>
</feature>
<dbReference type="OrthoDB" id="7335270at2"/>